<dbReference type="SUPFAM" id="SSF46565">
    <property type="entry name" value="Chaperone J-domain"/>
    <property type="match status" value="1"/>
</dbReference>
<reference evidence="1 2" key="1">
    <citation type="journal article" date="2015" name="Genome Announc.">
        <title>Closed Genome Sequence of Octadecabacter temperatus SB1, the First Mesophilic Species of the Genus Octadecabacter.</title>
        <authorList>
            <person name="Voget S."/>
            <person name="Billerbeck S."/>
            <person name="Simon M."/>
            <person name="Daniel R."/>
        </authorList>
    </citation>
    <scope>NUCLEOTIDE SEQUENCE [LARGE SCALE GENOMIC DNA]</scope>
    <source>
        <strain evidence="1 2">SB1</strain>
    </source>
</reference>
<dbReference type="PATRIC" id="fig|1458307.3.peg.2238"/>
<dbReference type="Pfam" id="PF05099">
    <property type="entry name" value="TerB"/>
    <property type="match status" value="1"/>
</dbReference>
<dbReference type="CDD" id="cd06257">
    <property type="entry name" value="DnaJ"/>
    <property type="match status" value="1"/>
</dbReference>
<dbReference type="Gene3D" id="1.10.287.110">
    <property type="entry name" value="DnaJ domain"/>
    <property type="match status" value="1"/>
</dbReference>
<dbReference type="InterPro" id="IPR029024">
    <property type="entry name" value="TerB-like"/>
</dbReference>
<dbReference type="PRINTS" id="PR00625">
    <property type="entry name" value="JDOMAIN"/>
</dbReference>
<dbReference type="AlphaFoldDB" id="A0A0K0Y7C3"/>
<sequence length="251" mass="27573">MDGSRTDAKTALTSRDGLGKNAPMSIWTRITDALSSLTAGESLSEVFANLRTPPERSVAFAIAVIALGAKMAKADGQVTRDEVTAFREVFTIPPGEEKNAGKLFNLARTDVAGFEDYAYKIKAMYGDDVAAPLCDLIEGLFHIALADGYYHPNEDAFLTRVAEIFGLDDARFKSLRAQFVPDAERDPYDVLGVSADTSMEDIRKAWRKLVRETHPDQMIARGVPEEAVKLAEKKMVAINRAWDEINERGAA</sequence>
<dbReference type="PROSITE" id="PS50076">
    <property type="entry name" value="DNAJ_2"/>
    <property type="match status" value="1"/>
</dbReference>
<dbReference type="STRING" id="1458307.OSB_22200"/>
<evidence type="ECO:0000313" key="1">
    <source>
        <dbReference type="EMBL" id="AKS46757.1"/>
    </source>
</evidence>
<dbReference type="SUPFAM" id="SSF158682">
    <property type="entry name" value="TerB-like"/>
    <property type="match status" value="1"/>
</dbReference>
<organism evidence="1 2">
    <name type="scientific">Octadecabacter temperatus</name>
    <dbReference type="NCBI Taxonomy" id="1458307"/>
    <lineage>
        <taxon>Bacteria</taxon>
        <taxon>Pseudomonadati</taxon>
        <taxon>Pseudomonadota</taxon>
        <taxon>Alphaproteobacteria</taxon>
        <taxon>Rhodobacterales</taxon>
        <taxon>Roseobacteraceae</taxon>
        <taxon>Octadecabacter</taxon>
    </lineage>
</organism>
<dbReference type="Proteomes" id="UP000067444">
    <property type="component" value="Chromosome"/>
</dbReference>
<name>A0A0K0Y7C3_9RHOB</name>
<dbReference type="SMART" id="SM00271">
    <property type="entry name" value="DnaJ"/>
    <property type="match status" value="1"/>
</dbReference>
<keyword evidence="2" id="KW-1185">Reference proteome</keyword>
<dbReference type="EMBL" id="CP012160">
    <property type="protein sequence ID" value="AKS46757.1"/>
    <property type="molecule type" value="Genomic_DNA"/>
</dbReference>
<dbReference type="KEGG" id="otm:OSB_22200"/>
<dbReference type="InterPro" id="IPR007791">
    <property type="entry name" value="DjlA_N"/>
</dbReference>
<accession>A0A0K0Y7C3</accession>
<proteinExistence type="predicted"/>
<dbReference type="CDD" id="cd07316">
    <property type="entry name" value="terB_like_DjlA"/>
    <property type="match status" value="1"/>
</dbReference>
<protein>
    <submittedName>
        <fullName evidence="1">DnaJ-like protein DjlA</fullName>
    </submittedName>
</protein>
<dbReference type="Pfam" id="PF00226">
    <property type="entry name" value="DnaJ"/>
    <property type="match status" value="1"/>
</dbReference>
<gene>
    <name evidence="1" type="primary">djlA</name>
    <name evidence="1" type="ORF">OSB_22200</name>
</gene>
<dbReference type="InterPro" id="IPR036869">
    <property type="entry name" value="J_dom_sf"/>
</dbReference>
<dbReference type="InterPro" id="IPR001623">
    <property type="entry name" value="DnaJ_domain"/>
</dbReference>
<evidence type="ECO:0000313" key="2">
    <source>
        <dbReference type="Proteomes" id="UP000067444"/>
    </source>
</evidence>
<dbReference type="Gene3D" id="1.10.3680.10">
    <property type="entry name" value="TerB-like"/>
    <property type="match status" value="1"/>
</dbReference>